<organism evidence="1 2">
    <name type="scientific">Nitrosococcus halophilus (strain Nc4)</name>
    <dbReference type="NCBI Taxonomy" id="472759"/>
    <lineage>
        <taxon>Bacteria</taxon>
        <taxon>Pseudomonadati</taxon>
        <taxon>Pseudomonadota</taxon>
        <taxon>Gammaproteobacteria</taxon>
        <taxon>Chromatiales</taxon>
        <taxon>Chromatiaceae</taxon>
        <taxon>Nitrosococcus</taxon>
    </lineage>
</organism>
<dbReference type="HOGENOM" id="CLU_054566_0_0_6"/>
<dbReference type="InterPro" id="IPR046038">
    <property type="entry name" value="DUF5996"/>
</dbReference>
<reference evidence="2" key="1">
    <citation type="submission" date="2010-04" db="EMBL/GenBank/DDBJ databases">
        <title>Complete genome sequence of Nitrosococcus halophilus Nc4, a salt-adapted, aerobic obligate ammonia-oxidizing sulfur purple bacterium.</title>
        <authorList>
            <consortium name="US DOE Joint Genome Institute"/>
            <person name="Campbell M.A."/>
            <person name="Malfatti S.A."/>
            <person name="Chain P.S.G."/>
            <person name="Heidelberg J.F."/>
            <person name="Ward B.B."/>
            <person name="Klotz M.G."/>
        </authorList>
    </citation>
    <scope>NUCLEOTIDE SEQUENCE [LARGE SCALE GENOMIC DNA]</scope>
    <source>
        <strain evidence="2">Nc4</strain>
    </source>
</reference>
<dbReference type="STRING" id="472759.Nhal_1765"/>
<dbReference type="RefSeq" id="WP_013032771.1">
    <property type="nucleotide sequence ID" value="NC_013960.1"/>
</dbReference>
<name>D5C2Z4_NITHN</name>
<dbReference type="AlphaFoldDB" id="D5C2Z4"/>
<dbReference type="EMBL" id="CP001798">
    <property type="protein sequence ID" value="ADE14886.1"/>
    <property type="molecule type" value="Genomic_DNA"/>
</dbReference>
<dbReference type="Pfam" id="PF19459">
    <property type="entry name" value="DUF5996"/>
    <property type="match status" value="1"/>
</dbReference>
<dbReference type="Proteomes" id="UP000001844">
    <property type="component" value="Chromosome"/>
</dbReference>
<gene>
    <name evidence="1" type="ordered locus">Nhal_1765</name>
</gene>
<evidence type="ECO:0000313" key="2">
    <source>
        <dbReference type="Proteomes" id="UP000001844"/>
    </source>
</evidence>
<protein>
    <recommendedName>
        <fullName evidence="3">Ava_C0101 and related proteins</fullName>
    </recommendedName>
</protein>
<proteinExistence type="predicted"/>
<sequence length="304" mass="34606">MTLPNAQWPKLPLEQWQDTYETLHLWSQIVGKIRLAQMPWINHSWHVPFYVTVRGLTTSPIPYGAGAFEIAFDFHRHALQVTTAVGEQRSFALEPMSVADFYQKVMGVLGELHIETPIWPMPVEIPNPIQPFPEDEAHTAYDPEPVERFWRALLQVHRVFTDFRARFIGKVSPVHFFWGAFDLAVTRFSGRTAPKHPGGIPNCADWVAEEAYSHEVSSAGFWPGAGLGEAAFYAYAYPEPDGFRKYAVGPEAAYYHEALGEFILPYEAVRMADEPDTVLLEFLQRTYEAAADLAGWDRHGLERR</sequence>
<dbReference type="KEGG" id="nhl:Nhal_1765"/>
<keyword evidence="2" id="KW-1185">Reference proteome</keyword>
<dbReference type="eggNOG" id="ENOG502Z7SC">
    <property type="taxonomic scope" value="Bacteria"/>
</dbReference>
<evidence type="ECO:0000313" key="1">
    <source>
        <dbReference type="EMBL" id="ADE14886.1"/>
    </source>
</evidence>
<accession>D5C2Z4</accession>
<dbReference type="OrthoDB" id="9800945at2"/>
<evidence type="ECO:0008006" key="3">
    <source>
        <dbReference type="Google" id="ProtNLM"/>
    </source>
</evidence>